<evidence type="ECO:0000313" key="4">
    <source>
        <dbReference type="Proteomes" id="UP001174209"/>
    </source>
</evidence>
<keyword evidence="2" id="KW-0812">Transmembrane</keyword>
<evidence type="ECO:0000256" key="1">
    <source>
        <dbReference type="SAM" id="MobiDB-lite"/>
    </source>
</evidence>
<comment type="caution">
    <text evidence="3">The sequence shown here is derived from an EMBL/GenBank/DDBJ whole genome shotgun (WGS) entry which is preliminary data.</text>
</comment>
<dbReference type="Proteomes" id="UP001174209">
    <property type="component" value="Unassembled WGS sequence"/>
</dbReference>
<name>A0ABT8JWR4_9MICC</name>
<keyword evidence="2" id="KW-0472">Membrane</keyword>
<organism evidence="3 4">
    <name type="scientific">Arthrobacter burdickii</name>
    <dbReference type="NCBI Taxonomy" id="3035920"/>
    <lineage>
        <taxon>Bacteria</taxon>
        <taxon>Bacillati</taxon>
        <taxon>Actinomycetota</taxon>
        <taxon>Actinomycetes</taxon>
        <taxon>Micrococcales</taxon>
        <taxon>Micrococcaceae</taxon>
        <taxon>Arthrobacter</taxon>
    </lineage>
</organism>
<keyword evidence="4" id="KW-1185">Reference proteome</keyword>
<evidence type="ECO:0000256" key="2">
    <source>
        <dbReference type="SAM" id="Phobius"/>
    </source>
</evidence>
<feature type="region of interest" description="Disordered" evidence="1">
    <location>
        <begin position="101"/>
        <end position="120"/>
    </location>
</feature>
<accession>A0ABT8JWR4</accession>
<sequence length="236" mass="25858">MNTTFNPARSAALRQQLGALPTTEPAHSSTTLRRYRDKPEEQHTQFQQRQQSKPTKRRRAPWIIGGAGVAVTAALLASGPFQPGSTTGADFVPAMARPQQPEDLLPEDLQERDRNSPTGVDAATSRLVGAERGYSYYAAESNDGMMCLVVVFPTQVFGVEAPRSPWEVACTPLANFDSAPLQLTSATTNTKVWLVSANIEPTEEQLTQQTRLSPNLYIEYTDGIPRSPAEEAGYDY</sequence>
<dbReference type="RefSeq" id="WP_301224284.1">
    <property type="nucleotide sequence ID" value="NZ_JAROCG010000001.1"/>
</dbReference>
<proteinExistence type="predicted"/>
<dbReference type="EMBL" id="JAROCG010000001">
    <property type="protein sequence ID" value="MDN4609600.1"/>
    <property type="molecule type" value="Genomic_DNA"/>
</dbReference>
<gene>
    <name evidence="3" type="ORF">P5G52_01845</name>
</gene>
<keyword evidence="2" id="KW-1133">Transmembrane helix</keyword>
<protein>
    <submittedName>
        <fullName evidence="3">Uncharacterized protein</fullName>
    </submittedName>
</protein>
<reference evidence="3" key="1">
    <citation type="submission" date="2023-06" db="EMBL/GenBank/DDBJ databases">
        <title>MT1 and MT2 Draft Genomes of Novel Species.</title>
        <authorList>
            <person name="Venkateswaran K."/>
        </authorList>
    </citation>
    <scope>NUCLEOTIDE SEQUENCE</scope>
    <source>
        <strain evidence="3">IIF3SC-B10</strain>
    </source>
</reference>
<evidence type="ECO:0000313" key="3">
    <source>
        <dbReference type="EMBL" id="MDN4609600.1"/>
    </source>
</evidence>
<feature type="region of interest" description="Disordered" evidence="1">
    <location>
        <begin position="16"/>
        <end position="59"/>
    </location>
</feature>
<feature type="transmembrane region" description="Helical" evidence="2">
    <location>
        <begin position="60"/>
        <end position="81"/>
    </location>
</feature>